<dbReference type="GO" id="GO:0008855">
    <property type="term" value="F:exodeoxyribonuclease VII activity"/>
    <property type="evidence" value="ECO:0007669"/>
    <property type="project" value="UniProtKB-EC"/>
</dbReference>
<evidence type="ECO:0000313" key="7">
    <source>
        <dbReference type="Proteomes" id="UP000675880"/>
    </source>
</evidence>
<evidence type="ECO:0000256" key="2">
    <source>
        <dbReference type="ARBA" id="ARBA00022490"/>
    </source>
</evidence>
<protein>
    <submittedName>
        <fullName evidence="6">Exodeoxyribonuclease VII small subunit (Modular protein)</fullName>
        <ecNumber evidence="6">3.1.11.6</ecNumber>
    </submittedName>
</protein>
<comment type="caution">
    <text evidence="6">The sequence shown here is derived from an EMBL/GenBank/DDBJ whole genome shotgun (WGS) entry which is preliminary data.</text>
</comment>
<keyword evidence="7" id="KW-1185">Reference proteome</keyword>
<organism evidence="6 7">
    <name type="scientific">Nitrospira defluvii</name>
    <dbReference type="NCBI Taxonomy" id="330214"/>
    <lineage>
        <taxon>Bacteria</taxon>
        <taxon>Pseudomonadati</taxon>
        <taxon>Nitrospirota</taxon>
        <taxon>Nitrospiria</taxon>
        <taxon>Nitrospirales</taxon>
        <taxon>Nitrospiraceae</taxon>
        <taxon>Nitrospira</taxon>
    </lineage>
</organism>
<accession>A0ABM8S922</accession>
<evidence type="ECO:0000256" key="5">
    <source>
        <dbReference type="ARBA" id="ARBA00022839"/>
    </source>
</evidence>
<dbReference type="InterPro" id="IPR003761">
    <property type="entry name" value="Exonuc_VII_S"/>
</dbReference>
<dbReference type="Proteomes" id="UP000675880">
    <property type="component" value="Unassembled WGS sequence"/>
</dbReference>
<evidence type="ECO:0000313" key="6">
    <source>
        <dbReference type="EMBL" id="CAE6795924.1"/>
    </source>
</evidence>
<dbReference type="InterPro" id="IPR037004">
    <property type="entry name" value="Exonuc_VII_ssu_sf"/>
</dbReference>
<dbReference type="EMBL" id="CAJNBJ010000020">
    <property type="protein sequence ID" value="CAE6795924.1"/>
    <property type="molecule type" value="Genomic_DNA"/>
</dbReference>
<dbReference type="Pfam" id="PF02609">
    <property type="entry name" value="Exonuc_VII_S"/>
    <property type="match status" value="1"/>
</dbReference>
<dbReference type="EC" id="3.1.11.6" evidence="6"/>
<evidence type="ECO:0000256" key="3">
    <source>
        <dbReference type="ARBA" id="ARBA00022722"/>
    </source>
</evidence>
<evidence type="ECO:0000256" key="4">
    <source>
        <dbReference type="ARBA" id="ARBA00022801"/>
    </source>
</evidence>
<keyword evidence="2" id="KW-0963">Cytoplasm</keyword>
<keyword evidence="3" id="KW-0540">Nuclease</keyword>
<evidence type="ECO:0000256" key="1">
    <source>
        <dbReference type="ARBA" id="ARBA00009998"/>
    </source>
</evidence>
<dbReference type="Gene3D" id="1.10.287.1040">
    <property type="entry name" value="Exonuclease VII, small subunit"/>
    <property type="match status" value="1"/>
</dbReference>
<sequence length="78" mass="8447">MSNEDTSHPQLPTSYDAAFKELEELSARATKGDISIDELSTAIQRGNQLFAFLSSGIAKIKAEIEDHAPDGITQSKPN</sequence>
<name>A0ABM8S922_9BACT</name>
<proteinExistence type="inferred from homology"/>
<dbReference type="RefSeq" id="WP_213044050.1">
    <property type="nucleotide sequence ID" value="NZ_CAJNBJ010000020.1"/>
</dbReference>
<comment type="similarity">
    <text evidence="1">Belongs to the XseB family.</text>
</comment>
<dbReference type="SUPFAM" id="SSF116842">
    <property type="entry name" value="XseB-like"/>
    <property type="match status" value="1"/>
</dbReference>
<keyword evidence="5" id="KW-0269">Exonuclease</keyword>
<keyword evidence="4 6" id="KW-0378">Hydrolase</keyword>
<gene>
    <name evidence="6" type="ORF">NSPZN2_70091</name>
</gene>
<reference evidence="6 7" key="1">
    <citation type="submission" date="2021-02" db="EMBL/GenBank/DDBJ databases">
        <authorList>
            <person name="Han P."/>
        </authorList>
    </citation>
    <scope>NUCLEOTIDE SEQUENCE [LARGE SCALE GENOMIC DNA]</scope>
    <source>
        <strain evidence="6">Candidatus Nitrospira sp. ZN2</strain>
    </source>
</reference>